<dbReference type="SUPFAM" id="SSF48592">
    <property type="entry name" value="GroEL equatorial domain-like"/>
    <property type="match status" value="1"/>
</dbReference>
<dbReference type="Pfam" id="PF00118">
    <property type="entry name" value="Cpn60_TCP1"/>
    <property type="match status" value="1"/>
</dbReference>
<accession>A0AAF0F259</accession>
<evidence type="ECO:0000313" key="12">
    <source>
        <dbReference type="Proteomes" id="UP001219933"/>
    </source>
</evidence>
<dbReference type="Gene3D" id="3.30.260.10">
    <property type="entry name" value="TCP-1-like chaperonin intermediate domain"/>
    <property type="match status" value="1"/>
</dbReference>
<dbReference type="PRINTS" id="PR00304">
    <property type="entry name" value="TCOMPLEXTCP1"/>
</dbReference>
<comment type="similarity">
    <text evidence="2 10">Belongs to the TCP-1 chaperonin family.</text>
</comment>
<dbReference type="NCBIfam" id="NF041083">
    <property type="entry name" value="thermosome_beta"/>
    <property type="match status" value="1"/>
</dbReference>
<evidence type="ECO:0000256" key="3">
    <source>
        <dbReference type="ARBA" id="ARBA00011531"/>
    </source>
</evidence>
<evidence type="ECO:0000256" key="10">
    <source>
        <dbReference type="RuleBase" id="RU004187"/>
    </source>
</evidence>
<dbReference type="PANTHER" id="PTHR11353">
    <property type="entry name" value="CHAPERONIN"/>
    <property type="match status" value="1"/>
</dbReference>
<keyword evidence="4" id="KW-0963">Cytoplasm</keyword>
<dbReference type="PROSITE" id="PS00751">
    <property type="entry name" value="TCP1_2"/>
    <property type="match status" value="1"/>
</dbReference>
<organism evidence="11 12">
    <name type="scientific">Malassezia cuniculi</name>
    <dbReference type="NCBI Taxonomy" id="948313"/>
    <lineage>
        <taxon>Eukaryota</taxon>
        <taxon>Fungi</taxon>
        <taxon>Dikarya</taxon>
        <taxon>Basidiomycota</taxon>
        <taxon>Ustilaginomycotina</taxon>
        <taxon>Malasseziomycetes</taxon>
        <taxon>Malasseziales</taxon>
        <taxon>Malasseziaceae</taxon>
        <taxon>Malassezia</taxon>
    </lineage>
</organism>
<dbReference type="GO" id="GO:0005832">
    <property type="term" value="C:chaperonin-containing T-complex"/>
    <property type="evidence" value="ECO:0007669"/>
    <property type="project" value="UniProtKB-ARBA"/>
</dbReference>
<dbReference type="InterPro" id="IPR053374">
    <property type="entry name" value="TCP-1_chaperonin"/>
</dbReference>
<dbReference type="InterPro" id="IPR017998">
    <property type="entry name" value="Chaperone_TCP-1"/>
</dbReference>
<dbReference type="InterPro" id="IPR002423">
    <property type="entry name" value="Cpn60/GroEL/TCP-1"/>
</dbReference>
<comment type="subunit">
    <text evidence="3">Heterooligomeric complex of about 850 to 900 kDa that forms two stacked rings, 12 to 16 nm in diameter.</text>
</comment>
<evidence type="ECO:0000256" key="7">
    <source>
        <dbReference type="ARBA" id="ARBA00023186"/>
    </source>
</evidence>
<dbReference type="FunFam" id="3.50.7.10:FF:000003">
    <property type="entry name" value="T-complex protein 1 subunit epsilon"/>
    <property type="match status" value="1"/>
</dbReference>
<dbReference type="GO" id="GO:0016887">
    <property type="term" value="F:ATP hydrolysis activity"/>
    <property type="evidence" value="ECO:0007669"/>
    <property type="project" value="InterPro"/>
</dbReference>
<keyword evidence="12" id="KW-1185">Reference proteome</keyword>
<evidence type="ECO:0000256" key="2">
    <source>
        <dbReference type="ARBA" id="ARBA00008020"/>
    </source>
</evidence>
<evidence type="ECO:0000256" key="6">
    <source>
        <dbReference type="ARBA" id="ARBA00022840"/>
    </source>
</evidence>
<keyword evidence="5 10" id="KW-0547">Nucleotide-binding</keyword>
<dbReference type="InterPro" id="IPR002194">
    <property type="entry name" value="Chaperonin_TCP-1_CS"/>
</dbReference>
<dbReference type="Gene3D" id="1.10.560.10">
    <property type="entry name" value="GroEL-like equatorial domain"/>
    <property type="match status" value="1"/>
</dbReference>
<sequence>MAEPQVAYAQDEYGQPFIVVREQGKKTRAHGIEAIKNHIQAARTVSNIVRTSLGPRGLDKILISPDGDIMVTNDGATIMSNMELEHQIAKLLVELSRSQDDEIGDGTTGVVVLAGALLEQSESLIDRGIHPMRIADGFERACDIAVAALEEHADKIEFTPEHTDELLKVAKTSLGSKIVSKASDKFARIAIDSVLSVADFERKDVDFELIKVDGKPGGALEDSQLVHGVVIDKNMSHPQMPREIRDARIAILTCPFEPPRPKTKHKLDITSVEEYRRLEEYERKTFEDMIMHVKNSGANLVVCQWGFDDEANHLLLKHGLPAVRWVGGPELELIAIATNGRIVPRFEDLSADKLGHAGLVREVAFDTTRDRMLFFEECSNTRAVTAFLRGSNKMIVDEAKRALHDAMCVVRSLVIDNRVVYGGGAAEICASLAVTHAADTVASLEQYAMRAFAAALDATPLALAENSGLAPIESLAEVKSRQATEKSAVFGIDCMAVGNNNMKECHVFDPLVSKRQQLLLATQLVRAVLKIDDVIEQHALDDI</sequence>
<dbReference type="GO" id="GO:0140662">
    <property type="term" value="F:ATP-dependent protein folding chaperone"/>
    <property type="evidence" value="ECO:0007669"/>
    <property type="project" value="InterPro"/>
</dbReference>
<keyword evidence="7 10" id="KW-0143">Chaperone</keyword>
<dbReference type="Proteomes" id="UP001219933">
    <property type="component" value="Chromosome 6"/>
</dbReference>
<dbReference type="Gene3D" id="3.50.7.10">
    <property type="entry name" value="GroEL"/>
    <property type="match status" value="1"/>
</dbReference>
<gene>
    <name evidence="11" type="primary">CCT5</name>
    <name evidence="11" type="ORF">MCUN1_003919</name>
</gene>
<dbReference type="GO" id="GO:0005524">
    <property type="term" value="F:ATP binding"/>
    <property type="evidence" value="ECO:0007669"/>
    <property type="project" value="UniProtKB-KW"/>
</dbReference>
<evidence type="ECO:0000256" key="1">
    <source>
        <dbReference type="ARBA" id="ARBA00004496"/>
    </source>
</evidence>
<dbReference type="InterPro" id="IPR012718">
    <property type="entry name" value="Chap_CCT_epsi"/>
</dbReference>
<dbReference type="PROSITE" id="PS00750">
    <property type="entry name" value="TCP1_1"/>
    <property type="match status" value="1"/>
</dbReference>
<dbReference type="CDD" id="cd03339">
    <property type="entry name" value="TCP1_epsilon"/>
    <property type="match status" value="1"/>
</dbReference>
<evidence type="ECO:0000256" key="5">
    <source>
        <dbReference type="ARBA" id="ARBA00022741"/>
    </source>
</evidence>
<dbReference type="NCBIfam" id="NF041082">
    <property type="entry name" value="thermosome_alpha"/>
    <property type="match status" value="1"/>
</dbReference>
<evidence type="ECO:0000256" key="8">
    <source>
        <dbReference type="ARBA" id="ARBA00024086"/>
    </source>
</evidence>
<evidence type="ECO:0000256" key="4">
    <source>
        <dbReference type="ARBA" id="ARBA00022490"/>
    </source>
</evidence>
<dbReference type="SUPFAM" id="SSF54849">
    <property type="entry name" value="GroEL-intermediate domain like"/>
    <property type="match status" value="1"/>
</dbReference>
<dbReference type="AlphaFoldDB" id="A0AAF0F259"/>
<dbReference type="PROSITE" id="PS00995">
    <property type="entry name" value="TCP1_3"/>
    <property type="match status" value="1"/>
</dbReference>
<proteinExistence type="inferred from homology"/>
<keyword evidence="6 10" id="KW-0067">ATP-binding</keyword>
<dbReference type="InterPro" id="IPR027409">
    <property type="entry name" value="GroEL-like_apical_dom_sf"/>
</dbReference>
<protein>
    <recommendedName>
        <fullName evidence="8">T-complex protein 1 subunit epsilon</fullName>
    </recommendedName>
    <alternativeName>
        <fullName evidence="9">CCT-epsilon</fullName>
    </alternativeName>
</protein>
<evidence type="ECO:0000313" key="11">
    <source>
        <dbReference type="EMBL" id="WFD37027.1"/>
    </source>
</evidence>
<dbReference type="EMBL" id="CP119882">
    <property type="protein sequence ID" value="WFD37027.1"/>
    <property type="molecule type" value="Genomic_DNA"/>
</dbReference>
<evidence type="ECO:0000256" key="9">
    <source>
        <dbReference type="ARBA" id="ARBA00033325"/>
    </source>
</evidence>
<dbReference type="NCBIfam" id="TIGR02343">
    <property type="entry name" value="chap_CCT_epsi"/>
    <property type="match status" value="1"/>
</dbReference>
<reference evidence="11" key="1">
    <citation type="submission" date="2023-03" db="EMBL/GenBank/DDBJ databases">
        <title>Mating type loci evolution in Malassezia.</title>
        <authorList>
            <person name="Coelho M.A."/>
        </authorList>
    </citation>
    <scope>NUCLEOTIDE SEQUENCE</scope>
    <source>
        <strain evidence="11">CBS 11721</strain>
    </source>
</reference>
<dbReference type="SUPFAM" id="SSF52029">
    <property type="entry name" value="GroEL apical domain-like"/>
    <property type="match status" value="1"/>
</dbReference>
<comment type="subcellular location">
    <subcellularLocation>
        <location evidence="1">Cytoplasm</location>
    </subcellularLocation>
</comment>
<dbReference type="InterPro" id="IPR027410">
    <property type="entry name" value="TCP-1-like_intermed_sf"/>
</dbReference>
<dbReference type="InterPro" id="IPR027413">
    <property type="entry name" value="GROEL-like_equatorial_sf"/>
</dbReference>
<dbReference type="GO" id="GO:0051082">
    <property type="term" value="F:unfolded protein binding"/>
    <property type="evidence" value="ECO:0007669"/>
    <property type="project" value="InterPro"/>
</dbReference>
<dbReference type="InterPro" id="IPR054827">
    <property type="entry name" value="thermosome_alpha"/>
</dbReference>
<name>A0AAF0F259_9BASI</name>